<feature type="domain" description="HTH merR-type" evidence="5">
    <location>
        <begin position="28"/>
        <end position="97"/>
    </location>
</feature>
<name>A0A317C7K9_9GAMM</name>
<dbReference type="AlphaFoldDB" id="A0A317C7K9"/>
<dbReference type="PANTHER" id="PTHR30204">
    <property type="entry name" value="REDOX-CYCLING DRUG-SENSING TRANSCRIPTIONAL ACTIVATOR SOXR"/>
    <property type="match status" value="1"/>
</dbReference>
<dbReference type="Gene3D" id="1.10.1660.10">
    <property type="match status" value="1"/>
</dbReference>
<proteinExistence type="predicted"/>
<keyword evidence="2" id="KW-0805">Transcription regulation</keyword>
<evidence type="ECO:0000256" key="4">
    <source>
        <dbReference type="ARBA" id="ARBA00023163"/>
    </source>
</evidence>
<evidence type="ECO:0000313" key="7">
    <source>
        <dbReference type="Proteomes" id="UP000245539"/>
    </source>
</evidence>
<dbReference type="CDD" id="cd01104">
    <property type="entry name" value="HTH_MlrA-CarA"/>
    <property type="match status" value="1"/>
</dbReference>
<protein>
    <recommendedName>
        <fullName evidence="5">HTH merR-type domain-containing protein</fullName>
    </recommendedName>
</protein>
<evidence type="ECO:0000259" key="5">
    <source>
        <dbReference type="PROSITE" id="PS50937"/>
    </source>
</evidence>
<evidence type="ECO:0000256" key="2">
    <source>
        <dbReference type="ARBA" id="ARBA00023015"/>
    </source>
</evidence>
<dbReference type="GO" id="GO:0003700">
    <property type="term" value="F:DNA-binding transcription factor activity"/>
    <property type="evidence" value="ECO:0007669"/>
    <property type="project" value="InterPro"/>
</dbReference>
<comment type="caution">
    <text evidence="6">The sequence shown here is derived from an EMBL/GenBank/DDBJ whole genome shotgun (WGS) entry which is preliminary data.</text>
</comment>
<dbReference type="InterPro" id="IPR009061">
    <property type="entry name" value="DNA-bd_dom_put_sf"/>
</dbReference>
<dbReference type="SMART" id="SM00422">
    <property type="entry name" value="HTH_MERR"/>
    <property type="match status" value="1"/>
</dbReference>
<gene>
    <name evidence="6" type="ORF">DKW60_21880</name>
</gene>
<keyword evidence="1" id="KW-0678">Repressor</keyword>
<reference evidence="6 7" key="1">
    <citation type="submission" date="2018-05" db="EMBL/GenBank/DDBJ databases">
        <title>Leucothrix arctica sp. nov., isolated from Arctic seawater.</title>
        <authorList>
            <person name="Choi A."/>
            <person name="Baek K."/>
        </authorList>
    </citation>
    <scope>NUCLEOTIDE SEQUENCE [LARGE SCALE GENOMIC DNA]</scope>
    <source>
        <strain evidence="6 7">JCM 18388</strain>
    </source>
</reference>
<dbReference type="PANTHER" id="PTHR30204:SF69">
    <property type="entry name" value="MERR-FAMILY TRANSCRIPTIONAL REGULATOR"/>
    <property type="match status" value="1"/>
</dbReference>
<keyword evidence="3" id="KW-0238">DNA-binding</keyword>
<evidence type="ECO:0000256" key="1">
    <source>
        <dbReference type="ARBA" id="ARBA00022491"/>
    </source>
</evidence>
<dbReference type="SUPFAM" id="SSF46955">
    <property type="entry name" value="Putative DNA-binding domain"/>
    <property type="match status" value="1"/>
</dbReference>
<sequence length="339" mass="37965">MLCHSVKVLYNTNIIFNEIMFMTTPAAAYEIGKASQLTGISTDKLRIWERRYAAVTPIRSGTGRRLYANADISRLKIIKTLIDGGDSISNVATLSLEELQSRVAEETQISQSDIPDGPIKIVTIGRSLSAKFSSDKDNNDDIELAASYNHPNSLGNETDIPKVDILIFENSALQEENVQQILDLMYRFNASHALVVYRFASQETLNRLPKSKCSILQAPVDINSIKDHCRSLFNKKNALMSLYDNDFEGDFSIAPARRYDDEALVKIAEISPLVKCECPQHLAELLFALNSFEKYSSECESLNLEDAELHAYLNNAAARARHIIENAMEKVIEAENIQI</sequence>
<keyword evidence="7" id="KW-1185">Reference proteome</keyword>
<dbReference type="PROSITE" id="PS50937">
    <property type="entry name" value="HTH_MERR_2"/>
    <property type="match status" value="1"/>
</dbReference>
<dbReference type="GO" id="GO:0003677">
    <property type="term" value="F:DNA binding"/>
    <property type="evidence" value="ECO:0007669"/>
    <property type="project" value="UniProtKB-KW"/>
</dbReference>
<organism evidence="6 7">
    <name type="scientific">Leucothrix pacifica</name>
    <dbReference type="NCBI Taxonomy" id="1247513"/>
    <lineage>
        <taxon>Bacteria</taxon>
        <taxon>Pseudomonadati</taxon>
        <taxon>Pseudomonadota</taxon>
        <taxon>Gammaproteobacteria</taxon>
        <taxon>Thiotrichales</taxon>
        <taxon>Thiotrichaceae</taxon>
        <taxon>Leucothrix</taxon>
    </lineage>
</organism>
<dbReference type="EMBL" id="QGKM01000097">
    <property type="protein sequence ID" value="PWQ92300.1"/>
    <property type="molecule type" value="Genomic_DNA"/>
</dbReference>
<dbReference type="InterPro" id="IPR047057">
    <property type="entry name" value="MerR_fam"/>
</dbReference>
<evidence type="ECO:0000313" key="6">
    <source>
        <dbReference type="EMBL" id="PWQ92300.1"/>
    </source>
</evidence>
<accession>A0A317C7K9</accession>
<keyword evidence="4" id="KW-0804">Transcription</keyword>
<evidence type="ECO:0000256" key="3">
    <source>
        <dbReference type="ARBA" id="ARBA00023125"/>
    </source>
</evidence>
<dbReference type="Proteomes" id="UP000245539">
    <property type="component" value="Unassembled WGS sequence"/>
</dbReference>
<dbReference type="InterPro" id="IPR000551">
    <property type="entry name" value="MerR-type_HTH_dom"/>
</dbReference>
<dbReference type="Pfam" id="PF13411">
    <property type="entry name" value="MerR_1"/>
    <property type="match status" value="1"/>
</dbReference>